<protein>
    <submittedName>
        <fullName evidence="1">Uncharacterized protein</fullName>
    </submittedName>
</protein>
<gene>
    <name evidence="1" type="ORF">MAMT_00547</name>
</gene>
<evidence type="ECO:0000313" key="1">
    <source>
        <dbReference type="EMBL" id="VVM05273.1"/>
    </source>
</evidence>
<sequence length="100" mass="11613">MRELLAACEQQRTELRDTLEELRTPVRVLEVGWRLAQVVRPGLQLFREIQDDWKLQTPKKARSSLLSVFRFFSWAERARLALTVGRWVGGHLLGKGRGRA</sequence>
<organism evidence="1 2">
    <name type="scientific">Methylacidimicrobium tartarophylax</name>
    <dbReference type="NCBI Taxonomy" id="1041768"/>
    <lineage>
        <taxon>Bacteria</taxon>
        <taxon>Pseudomonadati</taxon>
        <taxon>Verrucomicrobiota</taxon>
        <taxon>Methylacidimicrobium</taxon>
    </lineage>
</organism>
<name>A0A5E6MAD4_9BACT</name>
<dbReference type="EMBL" id="CABFVA020000017">
    <property type="protein sequence ID" value="VVM05273.1"/>
    <property type="molecule type" value="Genomic_DNA"/>
</dbReference>
<proteinExistence type="predicted"/>
<dbReference type="RefSeq" id="WP_142659404.1">
    <property type="nucleotide sequence ID" value="NZ_CABFVA020000017.1"/>
</dbReference>
<dbReference type="AlphaFoldDB" id="A0A5E6MAD4"/>
<reference evidence="1 2" key="1">
    <citation type="submission" date="2019-09" db="EMBL/GenBank/DDBJ databases">
        <authorList>
            <person name="Cremers G."/>
        </authorList>
    </citation>
    <scope>NUCLEOTIDE SEQUENCE [LARGE SCALE GENOMIC DNA]</scope>
    <source>
        <strain evidence="1">4A</strain>
    </source>
</reference>
<keyword evidence="2" id="KW-1185">Reference proteome</keyword>
<dbReference type="Proteomes" id="UP000334923">
    <property type="component" value="Unassembled WGS sequence"/>
</dbReference>
<evidence type="ECO:0000313" key="2">
    <source>
        <dbReference type="Proteomes" id="UP000334923"/>
    </source>
</evidence>
<accession>A0A5E6MAD4</accession>
<dbReference type="OrthoDB" id="9859156at2"/>